<evidence type="ECO:0000313" key="8">
    <source>
        <dbReference type="EMBL" id="MWB79254.1"/>
    </source>
</evidence>
<comment type="cofactor">
    <cofactor evidence="1">
        <name>Mg(2+)</name>
        <dbReference type="ChEBI" id="CHEBI:18420"/>
    </cofactor>
</comment>
<dbReference type="GO" id="GO:0016829">
    <property type="term" value="F:lyase activity"/>
    <property type="evidence" value="ECO:0007669"/>
    <property type="project" value="UniProtKB-KW"/>
</dbReference>
<evidence type="ECO:0000256" key="2">
    <source>
        <dbReference type="ARBA" id="ARBA00005568"/>
    </source>
</evidence>
<feature type="binding site" evidence="6">
    <location>
        <position position="136"/>
    </location>
    <ligand>
        <name>Mg(2+)</name>
        <dbReference type="ChEBI" id="CHEBI:18420"/>
    </ligand>
</feature>
<comment type="caution">
    <text evidence="8">The sequence shown here is derived from an EMBL/GenBank/DDBJ whole genome shotgun (WGS) entry which is preliminary data.</text>
</comment>
<dbReference type="AlphaFoldDB" id="A0A844W8S8"/>
<keyword evidence="8" id="KW-0456">Lyase</keyword>
<dbReference type="RefSeq" id="WP_160383467.1">
    <property type="nucleotide sequence ID" value="NZ_WNXQ01000009.1"/>
</dbReference>
<dbReference type="PIRSF" id="PIRSF015582">
    <property type="entry name" value="Cit_lyase_B"/>
    <property type="match status" value="1"/>
</dbReference>
<keyword evidence="4 6" id="KW-0460">Magnesium</keyword>
<name>A0A844W8S8_9RHOB</name>
<dbReference type="InterPro" id="IPR015813">
    <property type="entry name" value="Pyrv/PenolPyrv_kinase-like_dom"/>
</dbReference>
<evidence type="ECO:0000256" key="3">
    <source>
        <dbReference type="ARBA" id="ARBA00022723"/>
    </source>
</evidence>
<feature type="domain" description="HpcH/HpaI aldolase/citrate lyase" evidence="7">
    <location>
        <begin position="13"/>
        <end position="238"/>
    </location>
</feature>
<dbReference type="Pfam" id="PF03328">
    <property type="entry name" value="HpcH_HpaI"/>
    <property type="match status" value="1"/>
</dbReference>
<organism evidence="8 9">
    <name type="scientific">Pseudooceanicola pacificus</name>
    <dbReference type="NCBI Taxonomy" id="2676438"/>
    <lineage>
        <taxon>Bacteria</taxon>
        <taxon>Pseudomonadati</taxon>
        <taxon>Pseudomonadota</taxon>
        <taxon>Alphaproteobacteria</taxon>
        <taxon>Rhodobacterales</taxon>
        <taxon>Paracoccaceae</taxon>
        <taxon>Pseudooceanicola</taxon>
    </lineage>
</organism>
<accession>A0A844W8S8</accession>
<feature type="binding site" evidence="6">
    <location>
        <position position="163"/>
    </location>
    <ligand>
        <name>Mg(2+)</name>
        <dbReference type="ChEBI" id="CHEBI:18420"/>
    </ligand>
</feature>
<dbReference type="SUPFAM" id="SSF51621">
    <property type="entry name" value="Phosphoenolpyruvate/pyruvate domain"/>
    <property type="match status" value="1"/>
</dbReference>
<keyword evidence="3 6" id="KW-0479">Metal-binding</keyword>
<evidence type="ECO:0000313" key="9">
    <source>
        <dbReference type="Proteomes" id="UP000443843"/>
    </source>
</evidence>
<sequence length="303" mass="33803">MTQRPKRLRRCQLSVPGSSEKMMTKAAGLDVDYIFLDLEDAVAPQEKRPARKKIVEALNTLDFGRSVRCVRINDLTTEYAAEDIIEVMEGAGENLDLIMLTKALGPDDITFCDKLMTQMEKKLKLKKRIGLETLIEEVEAMQKVDEIACASDRLEALIFGMGDYSASQGVSTKDIGGDSGYPGDIWHYQRQKMTIAARVNRIDAVDGPFANFSDPDTFREECRRAMILGMVGKWAIHPSQVEIAQEVFSPKPEDVDRARRMKSAYDAALAAGQGSVQFEGRMIDIASIRIVDRVLDQANMIGM</sequence>
<evidence type="ECO:0000256" key="5">
    <source>
        <dbReference type="PIRSR" id="PIRSR015582-1"/>
    </source>
</evidence>
<dbReference type="EMBL" id="WNXQ01000009">
    <property type="protein sequence ID" value="MWB79254.1"/>
    <property type="molecule type" value="Genomic_DNA"/>
</dbReference>
<feature type="binding site" evidence="5">
    <location>
        <position position="136"/>
    </location>
    <ligand>
        <name>substrate</name>
    </ligand>
</feature>
<evidence type="ECO:0000259" key="7">
    <source>
        <dbReference type="Pfam" id="PF03328"/>
    </source>
</evidence>
<feature type="binding site" evidence="5">
    <location>
        <position position="71"/>
    </location>
    <ligand>
        <name>substrate</name>
    </ligand>
</feature>
<evidence type="ECO:0000256" key="1">
    <source>
        <dbReference type="ARBA" id="ARBA00001946"/>
    </source>
</evidence>
<dbReference type="Proteomes" id="UP000443843">
    <property type="component" value="Unassembled WGS sequence"/>
</dbReference>
<dbReference type="Gene3D" id="3.20.20.60">
    <property type="entry name" value="Phosphoenolpyruvate-binding domains"/>
    <property type="match status" value="1"/>
</dbReference>
<keyword evidence="9" id="KW-1185">Reference proteome</keyword>
<dbReference type="GO" id="GO:0006107">
    <property type="term" value="P:oxaloacetate metabolic process"/>
    <property type="evidence" value="ECO:0007669"/>
    <property type="project" value="TreeGrafter"/>
</dbReference>
<dbReference type="GO" id="GO:0000287">
    <property type="term" value="F:magnesium ion binding"/>
    <property type="evidence" value="ECO:0007669"/>
    <property type="project" value="TreeGrafter"/>
</dbReference>
<dbReference type="PANTHER" id="PTHR32308:SF10">
    <property type="entry name" value="CITRATE LYASE SUBUNIT BETA"/>
    <property type="match status" value="1"/>
</dbReference>
<gene>
    <name evidence="8" type="ORF">GLS40_14535</name>
</gene>
<evidence type="ECO:0000256" key="4">
    <source>
        <dbReference type="ARBA" id="ARBA00022842"/>
    </source>
</evidence>
<dbReference type="InterPro" id="IPR005000">
    <property type="entry name" value="Aldolase/citrate-lyase_domain"/>
</dbReference>
<dbReference type="InterPro" id="IPR011206">
    <property type="entry name" value="Citrate_lyase_beta/mcl1/mcl2"/>
</dbReference>
<evidence type="ECO:0000256" key="6">
    <source>
        <dbReference type="PIRSR" id="PIRSR015582-2"/>
    </source>
</evidence>
<reference evidence="8 9" key="1">
    <citation type="submission" date="2019-11" db="EMBL/GenBank/DDBJ databases">
        <title>Pseudooceanicola pacifica sp. nov., isolated from deep-sea sediment of the Pacific Ocean.</title>
        <authorList>
            <person name="Lyu L."/>
        </authorList>
    </citation>
    <scope>NUCLEOTIDE SEQUENCE [LARGE SCALE GENOMIC DNA]</scope>
    <source>
        <strain evidence="8 9">216_PA32_1</strain>
    </source>
</reference>
<proteinExistence type="inferred from homology"/>
<dbReference type="InterPro" id="IPR040442">
    <property type="entry name" value="Pyrv_kinase-like_dom_sf"/>
</dbReference>
<comment type="similarity">
    <text evidence="2">Belongs to the HpcH/HpaI aldolase family.</text>
</comment>
<protein>
    <submittedName>
        <fullName evidence="8">CoA ester lyase</fullName>
    </submittedName>
</protein>
<dbReference type="PANTHER" id="PTHR32308">
    <property type="entry name" value="LYASE BETA SUBUNIT, PUTATIVE (AFU_ORTHOLOGUE AFUA_4G13030)-RELATED"/>
    <property type="match status" value="1"/>
</dbReference>